<feature type="binding site" evidence="5">
    <location>
        <position position="174"/>
    </location>
    <ligand>
        <name>ATP</name>
        <dbReference type="ChEBI" id="CHEBI:30616"/>
    </ligand>
</feature>
<feature type="binding site" evidence="5">
    <location>
        <begin position="86"/>
        <end position="89"/>
    </location>
    <ligand>
        <name>AMP</name>
        <dbReference type="ChEBI" id="CHEBI:456215"/>
    </ligand>
</feature>
<accession>A0A315Z8Z3</accession>
<feature type="binding site" evidence="5">
    <location>
        <position position="93"/>
    </location>
    <ligand>
        <name>AMP</name>
        <dbReference type="ChEBI" id="CHEBI:456215"/>
    </ligand>
</feature>
<dbReference type="InterPro" id="IPR027417">
    <property type="entry name" value="P-loop_NTPase"/>
</dbReference>
<dbReference type="PANTHER" id="PTHR23359">
    <property type="entry name" value="NUCLEOTIDE KINASE"/>
    <property type="match status" value="1"/>
</dbReference>
<evidence type="ECO:0000256" key="2">
    <source>
        <dbReference type="ARBA" id="ARBA00022727"/>
    </source>
</evidence>
<comment type="pathway">
    <text evidence="5">Purine metabolism; AMP biosynthesis via salvage pathway; AMP from ADP: step 1/1.</text>
</comment>
<feature type="binding site" evidence="5">
    <location>
        <begin position="11"/>
        <end position="16"/>
    </location>
    <ligand>
        <name>ATP</name>
        <dbReference type="ChEBI" id="CHEBI:30616"/>
    </ligand>
</feature>
<evidence type="ECO:0000256" key="4">
    <source>
        <dbReference type="ARBA" id="ARBA00022777"/>
    </source>
</evidence>
<protein>
    <recommendedName>
        <fullName evidence="5 7">Adenylate kinase</fullName>
        <shortName evidence="5">AK</shortName>
        <ecNumber evidence="5 7">2.7.4.3</ecNumber>
    </recommendedName>
    <alternativeName>
        <fullName evidence="5">ATP-AMP transphosphorylase</fullName>
    </alternativeName>
    <alternativeName>
        <fullName evidence="5">ATP:AMP phosphotransferase</fullName>
    </alternativeName>
    <alternativeName>
        <fullName evidence="5">Adenylate monophosphate kinase</fullName>
    </alternativeName>
</protein>
<feature type="region of interest" description="NMP" evidence="5">
    <location>
        <begin position="31"/>
        <end position="60"/>
    </location>
</feature>
<comment type="catalytic activity">
    <reaction evidence="5 7">
        <text>AMP + ATP = 2 ADP</text>
        <dbReference type="Rhea" id="RHEA:12973"/>
        <dbReference type="ChEBI" id="CHEBI:30616"/>
        <dbReference type="ChEBI" id="CHEBI:456215"/>
        <dbReference type="ChEBI" id="CHEBI:456216"/>
        <dbReference type="EC" id="2.7.4.3"/>
    </reaction>
</comment>
<dbReference type="InterPro" id="IPR000850">
    <property type="entry name" value="Adenylat/UMP-CMP_kin"/>
</dbReference>
<proteinExistence type="inferred from homology"/>
<feature type="binding site" evidence="5">
    <location>
        <position position="37"/>
    </location>
    <ligand>
        <name>AMP</name>
        <dbReference type="ChEBI" id="CHEBI:456215"/>
    </ligand>
</feature>
<dbReference type="GO" id="GO:0004017">
    <property type="term" value="F:AMP kinase activity"/>
    <property type="evidence" value="ECO:0007669"/>
    <property type="project" value="UniProtKB-UniRule"/>
</dbReference>
<dbReference type="PROSITE" id="PS00113">
    <property type="entry name" value="ADENYLATE_KINASE"/>
    <property type="match status" value="1"/>
</dbReference>
<keyword evidence="4 5" id="KW-0418">Kinase</keyword>
<evidence type="ECO:0000256" key="3">
    <source>
        <dbReference type="ARBA" id="ARBA00022741"/>
    </source>
</evidence>
<comment type="caution">
    <text evidence="8">The sequence shown here is derived from an EMBL/GenBank/DDBJ whole genome shotgun (WGS) entry which is preliminary data.</text>
</comment>
<evidence type="ECO:0000313" key="8">
    <source>
        <dbReference type="EMBL" id="PWJ40919.1"/>
    </source>
</evidence>
<sequence length="190" mass="20419">MLNLVLFGPPGAGKGTQSAKIKEKYNLIHLSTGDLLRSEIAAGTALGLEAKKLMDNGQLVPDEVVIGMIDNKVKANQDAAGFIFDGFPRTVAQAEALDVLLEKNGTAVSGMVALEVDEEELTQRILERGKTSGRSDDQDVNLIRNRVQEYESKTAPVADHYKGQNKYKSVAGVGAIEEIFDSLCAAIDTL</sequence>
<gene>
    <name evidence="5" type="primary">adk</name>
    <name evidence="8" type="ORF">BC781_104185</name>
</gene>
<dbReference type="EC" id="2.7.4.3" evidence="5 7"/>
<comment type="subunit">
    <text evidence="5 7">Monomer.</text>
</comment>
<evidence type="ECO:0000313" key="9">
    <source>
        <dbReference type="Proteomes" id="UP000245535"/>
    </source>
</evidence>
<keyword evidence="3 5" id="KW-0547">Nucleotide-binding</keyword>
<dbReference type="OrthoDB" id="9805030at2"/>
<dbReference type="EMBL" id="QGDO01000004">
    <property type="protein sequence ID" value="PWJ40919.1"/>
    <property type="molecule type" value="Genomic_DNA"/>
</dbReference>
<feature type="binding site" evidence="5">
    <location>
        <position position="134"/>
    </location>
    <ligand>
        <name>AMP</name>
        <dbReference type="ChEBI" id="CHEBI:456215"/>
    </ligand>
</feature>
<feature type="binding site" evidence="5">
    <location>
        <position position="32"/>
    </location>
    <ligand>
        <name>AMP</name>
        <dbReference type="ChEBI" id="CHEBI:456215"/>
    </ligand>
</feature>
<dbReference type="CDD" id="cd01428">
    <property type="entry name" value="ADK"/>
    <property type="match status" value="1"/>
</dbReference>
<evidence type="ECO:0000256" key="7">
    <source>
        <dbReference type="RuleBase" id="RU003331"/>
    </source>
</evidence>
<feature type="binding site" evidence="5">
    <location>
        <begin position="58"/>
        <end position="60"/>
    </location>
    <ligand>
        <name>AMP</name>
        <dbReference type="ChEBI" id="CHEBI:456215"/>
    </ligand>
</feature>
<dbReference type="GO" id="GO:0005737">
    <property type="term" value="C:cytoplasm"/>
    <property type="evidence" value="ECO:0007669"/>
    <property type="project" value="UniProtKB-SubCell"/>
</dbReference>
<dbReference type="UniPathway" id="UPA00588">
    <property type="reaction ID" value="UER00649"/>
</dbReference>
<reference evidence="8 9" key="1">
    <citation type="submission" date="2018-03" db="EMBL/GenBank/DDBJ databases">
        <title>Genomic Encyclopedia of Archaeal and Bacterial Type Strains, Phase II (KMG-II): from individual species to whole genera.</title>
        <authorList>
            <person name="Goeker M."/>
        </authorList>
    </citation>
    <scope>NUCLEOTIDE SEQUENCE [LARGE SCALE GENOMIC DNA]</scope>
    <source>
        <strain evidence="8 9">DSM 28229</strain>
    </source>
</reference>
<dbReference type="AlphaFoldDB" id="A0A315Z8Z3"/>
<dbReference type="HAMAP" id="MF_00235">
    <property type="entry name" value="Adenylate_kinase_Adk"/>
    <property type="match status" value="1"/>
</dbReference>
<dbReference type="Pfam" id="PF00406">
    <property type="entry name" value="ADK"/>
    <property type="match status" value="1"/>
</dbReference>
<dbReference type="NCBIfam" id="NF001381">
    <property type="entry name" value="PRK00279.1-3"/>
    <property type="match status" value="1"/>
</dbReference>
<dbReference type="NCBIfam" id="NF011105">
    <property type="entry name" value="PRK14532.1"/>
    <property type="match status" value="1"/>
</dbReference>
<dbReference type="Gene3D" id="3.40.50.300">
    <property type="entry name" value="P-loop containing nucleotide triphosphate hydrolases"/>
    <property type="match status" value="1"/>
</dbReference>
<evidence type="ECO:0000256" key="5">
    <source>
        <dbReference type="HAMAP-Rule" id="MF_00235"/>
    </source>
</evidence>
<evidence type="ECO:0000256" key="6">
    <source>
        <dbReference type="RuleBase" id="RU003330"/>
    </source>
</evidence>
<keyword evidence="5 7" id="KW-0067">ATP-binding</keyword>
<comment type="function">
    <text evidence="5">Catalyzes the reversible transfer of the terminal phosphate group between ATP and AMP. Plays an important role in cellular energy homeostasis and in adenine nucleotide metabolism.</text>
</comment>
<dbReference type="PRINTS" id="PR00094">
    <property type="entry name" value="ADENYLTKNASE"/>
</dbReference>
<feature type="binding site" evidence="5">
    <location>
        <position position="146"/>
    </location>
    <ligand>
        <name>AMP</name>
        <dbReference type="ChEBI" id="CHEBI:456215"/>
    </ligand>
</feature>
<dbReference type="NCBIfam" id="NF011101">
    <property type="entry name" value="PRK14528.1"/>
    <property type="match status" value="1"/>
</dbReference>
<dbReference type="GO" id="GO:0044209">
    <property type="term" value="P:AMP salvage"/>
    <property type="evidence" value="ECO:0007669"/>
    <property type="project" value="UniProtKB-UniRule"/>
</dbReference>
<dbReference type="NCBIfam" id="NF011100">
    <property type="entry name" value="PRK14527.1"/>
    <property type="match status" value="1"/>
</dbReference>
<comment type="subcellular location">
    <subcellularLocation>
        <location evidence="5 7">Cytoplasm</location>
    </subcellularLocation>
</comment>
<feature type="binding site" evidence="5">
    <location>
        <position position="128"/>
    </location>
    <ligand>
        <name>ATP</name>
        <dbReference type="ChEBI" id="CHEBI:30616"/>
    </ligand>
</feature>
<comment type="caution">
    <text evidence="5">Lacks conserved residue(s) required for the propagation of feature annotation.</text>
</comment>
<comment type="domain">
    <text evidence="5">Consists of three domains, a large central CORE domain and two small peripheral domains, NMPbind and LID, which undergo movements during catalysis. The LID domain closes over the site of phosphoryl transfer upon ATP binding. Assembling and dissambling the active center during each catalytic cycle provides an effective means to prevent ATP hydrolysis.</text>
</comment>
<keyword evidence="5" id="KW-0963">Cytoplasm</keyword>
<dbReference type="Proteomes" id="UP000245535">
    <property type="component" value="Unassembled WGS sequence"/>
</dbReference>
<dbReference type="InterPro" id="IPR033690">
    <property type="entry name" value="Adenylat_kinase_CS"/>
</dbReference>
<dbReference type="SUPFAM" id="SSF52540">
    <property type="entry name" value="P-loop containing nucleoside triphosphate hydrolases"/>
    <property type="match status" value="1"/>
</dbReference>
<evidence type="ECO:0000256" key="1">
    <source>
        <dbReference type="ARBA" id="ARBA00022679"/>
    </source>
</evidence>
<dbReference type="RefSeq" id="WP_109619788.1">
    <property type="nucleotide sequence ID" value="NZ_QGDO01000004.1"/>
</dbReference>
<name>A0A315Z8Z3_SEDFL</name>
<organism evidence="8 9">
    <name type="scientific">Sediminitomix flava</name>
    <dbReference type="NCBI Taxonomy" id="379075"/>
    <lineage>
        <taxon>Bacteria</taxon>
        <taxon>Pseudomonadati</taxon>
        <taxon>Bacteroidota</taxon>
        <taxon>Cytophagia</taxon>
        <taxon>Cytophagales</taxon>
        <taxon>Flammeovirgaceae</taxon>
        <taxon>Sediminitomix</taxon>
    </lineage>
</organism>
<dbReference type="GO" id="GO:0005524">
    <property type="term" value="F:ATP binding"/>
    <property type="evidence" value="ECO:0007669"/>
    <property type="project" value="UniProtKB-UniRule"/>
</dbReference>
<keyword evidence="1 5" id="KW-0808">Transferase</keyword>
<keyword evidence="2 5" id="KW-0545">Nucleotide biosynthesis</keyword>
<keyword evidence="9" id="KW-1185">Reference proteome</keyword>
<comment type="similarity">
    <text evidence="5 6">Belongs to the adenylate kinase family.</text>
</comment>
<dbReference type="NCBIfam" id="NF011104">
    <property type="entry name" value="PRK14531.1"/>
    <property type="match status" value="1"/>
</dbReference>